<organism evidence="2 3">
    <name type="scientific">Cardiocondyla obscurior</name>
    <dbReference type="NCBI Taxonomy" id="286306"/>
    <lineage>
        <taxon>Eukaryota</taxon>
        <taxon>Metazoa</taxon>
        <taxon>Ecdysozoa</taxon>
        <taxon>Arthropoda</taxon>
        <taxon>Hexapoda</taxon>
        <taxon>Insecta</taxon>
        <taxon>Pterygota</taxon>
        <taxon>Neoptera</taxon>
        <taxon>Endopterygota</taxon>
        <taxon>Hymenoptera</taxon>
        <taxon>Apocrita</taxon>
        <taxon>Aculeata</taxon>
        <taxon>Formicoidea</taxon>
        <taxon>Formicidae</taxon>
        <taxon>Myrmicinae</taxon>
        <taxon>Cardiocondyla</taxon>
    </lineage>
</organism>
<evidence type="ECO:0000313" key="3">
    <source>
        <dbReference type="Proteomes" id="UP001430953"/>
    </source>
</evidence>
<evidence type="ECO:0000313" key="2">
    <source>
        <dbReference type="EMBL" id="KAL0123760.1"/>
    </source>
</evidence>
<dbReference type="Proteomes" id="UP001430953">
    <property type="component" value="Unassembled WGS sequence"/>
</dbReference>
<sequence>MYARPYARTQAPTHARNACGEVVRYLLFIRGRVHLNVKRHSRCRRERKREYHVLPTSPSPAVTRPYTSLLVLPRPESHPVSSHPTEEYHKGRARQSAVIEDSYLYWRNTAYLRK</sequence>
<protein>
    <submittedName>
        <fullName evidence="2">Uncharacterized protein</fullName>
    </submittedName>
</protein>
<keyword evidence="3" id="KW-1185">Reference proteome</keyword>
<feature type="region of interest" description="Disordered" evidence="1">
    <location>
        <begin position="73"/>
        <end position="93"/>
    </location>
</feature>
<reference evidence="2 3" key="1">
    <citation type="submission" date="2023-03" db="EMBL/GenBank/DDBJ databases">
        <title>High recombination rates correlate with genetic variation in Cardiocondyla obscurior ants.</title>
        <authorList>
            <person name="Errbii M."/>
        </authorList>
    </citation>
    <scope>NUCLEOTIDE SEQUENCE [LARGE SCALE GENOMIC DNA]</scope>
    <source>
        <strain evidence="2">Alpha-2009</strain>
        <tissue evidence="2">Whole body</tissue>
    </source>
</reference>
<evidence type="ECO:0000256" key="1">
    <source>
        <dbReference type="SAM" id="MobiDB-lite"/>
    </source>
</evidence>
<comment type="caution">
    <text evidence="2">The sequence shown here is derived from an EMBL/GenBank/DDBJ whole genome shotgun (WGS) entry which is preliminary data.</text>
</comment>
<accession>A0AAW2G8H9</accession>
<dbReference type="AlphaFoldDB" id="A0AAW2G8H9"/>
<gene>
    <name evidence="2" type="ORF">PUN28_005929</name>
</gene>
<name>A0AAW2G8H9_9HYME</name>
<dbReference type="EMBL" id="JADYXP020000005">
    <property type="protein sequence ID" value="KAL0123760.1"/>
    <property type="molecule type" value="Genomic_DNA"/>
</dbReference>
<proteinExistence type="predicted"/>